<organism evidence="1 2">
    <name type="scientific">Methanococcoides cohabitans</name>
    <dbReference type="NCBI Taxonomy" id="3136559"/>
    <lineage>
        <taxon>Archaea</taxon>
        <taxon>Methanobacteriati</taxon>
        <taxon>Methanobacteriota</taxon>
        <taxon>Stenosarchaea group</taxon>
        <taxon>Methanomicrobia</taxon>
        <taxon>Methanosarcinales</taxon>
        <taxon>Methanosarcinaceae</taxon>
        <taxon>Methanococcoides</taxon>
    </lineage>
</organism>
<gene>
    <name evidence="1" type="ORF">WOA13_09080</name>
</gene>
<keyword evidence="2" id="KW-1185">Reference proteome</keyword>
<evidence type="ECO:0000313" key="2">
    <source>
        <dbReference type="Proteomes" id="UP001396646"/>
    </source>
</evidence>
<dbReference type="EMBL" id="JBCAUS010000006">
    <property type="protein sequence ID" value="MEL4305971.1"/>
    <property type="molecule type" value="Genomic_DNA"/>
</dbReference>
<evidence type="ECO:0000313" key="1">
    <source>
        <dbReference type="EMBL" id="MEL4305971.1"/>
    </source>
</evidence>
<accession>A0ABU9KU90</accession>
<sequence length="54" mass="5799">MGSPLSLPVSLVSGVCRIIVCAALRLSVHSLKGSAMFSCKDLTMRHELLQVMVI</sequence>
<reference evidence="1 2" key="1">
    <citation type="submission" date="2024-04" db="EMBL/GenBank/DDBJ databases">
        <title>Methanococcoides sp. LMO-2.</title>
        <authorList>
            <person name="Liang L."/>
        </authorList>
    </citation>
    <scope>NUCLEOTIDE SEQUENCE [LARGE SCALE GENOMIC DNA]</scope>
    <source>
        <strain evidence="1 2">LMO-2</strain>
    </source>
</reference>
<proteinExistence type="predicted"/>
<dbReference type="RefSeq" id="WP_342127581.1">
    <property type="nucleotide sequence ID" value="NZ_JBCAUS010000006.1"/>
</dbReference>
<dbReference type="Proteomes" id="UP001396646">
    <property type="component" value="Unassembled WGS sequence"/>
</dbReference>
<protein>
    <submittedName>
        <fullName evidence="1">Uncharacterized protein</fullName>
    </submittedName>
</protein>
<name>A0ABU9KU90_9EURY</name>
<comment type="caution">
    <text evidence="1">The sequence shown here is derived from an EMBL/GenBank/DDBJ whole genome shotgun (WGS) entry which is preliminary data.</text>
</comment>